<dbReference type="Proteomes" id="UP000473885">
    <property type="component" value="Unassembled WGS sequence"/>
</dbReference>
<evidence type="ECO:0000256" key="5">
    <source>
        <dbReference type="SAM" id="SignalP"/>
    </source>
</evidence>
<dbReference type="GO" id="GO:0030313">
    <property type="term" value="C:cell envelope"/>
    <property type="evidence" value="ECO:0007669"/>
    <property type="project" value="UniProtKB-SubCell"/>
</dbReference>
<keyword evidence="8" id="KW-1185">Reference proteome</keyword>
<keyword evidence="4 5" id="KW-0732">Signal</keyword>
<dbReference type="GO" id="GO:1904680">
    <property type="term" value="F:peptide transmembrane transporter activity"/>
    <property type="evidence" value="ECO:0007669"/>
    <property type="project" value="TreeGrafter"/>
</dbReference>
<protein>
    <submittedName>
        <fullName evidence="7">Peptide ABC transporter substrate-binding protein</fullName>
    </submittedName>
</protein>
<evidence type="ECO:0000313" key="7">
    <source>
        <dbReference type="EMBL" id="NEZ47712.1"/>
    </source>
</evidence>
<dbReference type="EMBL" id="SXDP01000011">
    <property type="protein sequence ID" value="NEZ47712.1"/>
    <property type="molecule type" value="Genomic_DNA"/>
</dbReference>
<dbReference type="PANTHER" id="PTHR30290">
    <property type="entry name" value="PERIPLASMIC BINDING COMPONENT OF ABC TRANSPORTER"/>
    <property type="match status" value="1"/>
</dbReference>
<evidence type="ECO:0000313" key="8">
    <source>
        <dbReference type="Proteomes" id="UP000473885"/>
    </source>
</evidence>
<keyword evidence="3" id="KW-0813">Transport</keyword>
<dbReference type="GO" id="GO:0042597">
    <property type="term" value="C:periplasmic space"/>
    <property type="evidence" value="ECO:0007669"/>
    <property type="project" value="UniProtKB-ARBA"/>
</dbReference>
<dbReference type="AlphaFoldDB" id="A0A6M0RC01"/>
<comment type="subcellular location">
    <subcellularLocation>
        <location evidence="1">Cell envelope</location>
    </subcellularLocation>
</comment>
<feature type="signal peptide" evidence="5">
    <location>
        <begin position="1"/>
        <end position="22"/>
    </location>
</feature>
<dbReference type="Gene3D" id="3.90.76.10">
    <property type="entry name" value="Dipeptide-binding Protein, Domain 1"/>
    <property type="match status" value="1"/>
</dbReference>
<sequence>MKSKKLLATIVSCLVIASTALVGCGISTGGSSGKGLDKEQHLNLVLDREPKNLDPSKSTDLYSSQVISEVYEGLTRIEVDKDGKDVVKPAGAEKWESSNDGLKWTFHLRDYEWSDGKKVTAKDFEYGIKRTLDPKIASQYAYLLYPIKNAEKFNTDKSGSFSAKEVGVKAINDKTLEITLEKPCAYFLKTTYFKVMMPQRQDIVEKYGEKFGTEAANMLFCGPFTIKEWVHGNKVELVKNEKYWDAKSVKLQKATMKIIDNEGSRMQELLNGSLDIAKVRKPEWKEKFDKSKKFDLVKLPEPSTNYEFYNQKDKLFKNVKVRKAFSLAINREDVSKTLFKGIFTPAYGWVPPQLQIGDKEFRKEAGEEPIKKLKEENKDPKKLLVEGLKELGMDPDPSKITVNYLTGATDDQQKEICEYFQQMYEKVLGIKVKIEYVQWPVYMNRIDNGDYQMSGMGWSGDYDDPMTEFDLWMTGMNMVPTGWSNGKYDELVKKAASLPQEKNAERMKAFKEAEKILLYDDAVVAPFVYRNKQIYKGKYVKGIMIPLFGSEIDIKYAYTEGRK</sequence>
<dbReference type="RefSeq" id="WP_163249618.1">
    <property type="nucleotide sequence ID" value="NZ_SXDP01000011.1"/>
</dbReference>
<evidence type="ECO:0000256" key="1">
    <source>
        <dbReference type="ARBA" id="ARBA00004196"/>
    </source>
</evidence>
<proteinExistence type="inferred from homology"/>
<comment type="similarity">
    <text evidence="2">Belongs to the bacterial solute-binding protein 5 family.</text>
</comment>
<comment type="caution">
    <text evidence="7">The sequence shown here is derived from an EMBL/GenBank/DDBJ whole genome shotgun (WGS) entry which is preliminary data.</text>
</comment>
<evidence type="ECO:0000256" key="4">
    <source>
        <dbReference type="ARBA" id="ARBA00022729"/>
    </source>
</evidence>
<evidence type="ECO:0000256" key="2">
    <source>
        <dbReference type="ARBA" id="ARBA00005695"/>
    </source>
</evidence>
<evidence type="ECO:0000256" key="3">
    <source>
        <dbReference type="ARBA" id="ARBA00022448"/>
    </source>
</evidence>
<dbReference type="Gene3D" id="3.10.105.10">
    <property type="entry name" value="Dipeptide-binding Protein, Domain 3"/>
    <property type="match status" value="1"/>
</dbReference>
<gene>
    <name evidence="7" type="ORF">FDF74_11005</name>
</gene>
<dbReference type="InterPro" id="IPR000914">
    <property type="entry name" value="SBP_5_dom"/>
</dbReference>
<dbReference type="SUPFAM" id="SSF53850">
    <property type="entry name" value="Periplasmic binding protein-like II"/>
    <property type="match status" value="1"/>
</dbReference>
<dbReference type="PROSITE" id="PS51257">
    <property type="entry name" value="PROKAR_LIPOPROTEIN"/>
    <property type="match status" value="1"/>
</dbReference>
<dbReference type="Gene3D" id="3.40.190.10">
    <property type="entry name" value="Periplasmic binding protein-like II"/>
    <property type="match status" value="1"/>
</dbReference>
<dbReference type="Pfam" id="PF00496">
    <property type="entry name" value="SBP_bac_5"/>
    <property type="match status" value="1"/>
</dbReference>
<accession>A0A6M0RC01</accession>
<dbReference type="InterPro" id="IPR030678">
    <property type="entry name" value="Peptide/Ni-bd"/>
</dbReference>
<organism evidence="7 8">
    <name type="scientific">Clostridium niameyense</name>
    <dbReference type="NCBI Taxonomy" id="1622073"/>
    <lineage>
        <taxon>Bacteria</taxon>
        <taxon>Bacillati</taxon>
        <taxon>Bacillota</taxon>
        <taxon>Clostridia</taxon>
        <taxon>Eubacteriales</taxon>
        <taxon>Clostridiaceae</taxon>
        <taxon>Clostridium</taxon>
    </lineage>
</organism>
<dbReference type="FunFam" id="3.90.76.10:FF:000001">
    <property type="entry name" value="Oligopeptide ABC transporter substrate-binding protein"/>
    <property type="match status" value="1"/>
</dbReference>
<reference evidence="7 8" key="1">
    <citation type="submission" date="2019-04" db="EMBL/GenBank/DDBJ databases">
        <title>Genome sequencing of Clostridium botulinum Groups I-IV and Clostridium butyricum.</title>
        <authorList>
            <person name="Brunt J."/>
            <person name="Van Vliet A.H.M."/>
            <person name="Stringer S.C."/>
            <person name="Carter A.T."/>
            <person name="Peck M.W."/>
        </authorList>
    </citation>
    <scope>NUCLEOTIDE SEQUENCE [LARGE SCALE GENOMIC DNA]</scope>
    <source>
        <strain evidence="7 8">IFR 18/094</strain>
    </source>
</reference>
<dbReference type="PANTHER" id="PTHR30290:SF10">
    <property type="entry name" value="PERIPLASMIC OLIGOPEPTIDE-BINDING PROTEIN-RELATED"/>
    <property type="match status" value="1"/>
</dbReference>
<name>A0A6M0RC01_9CLOT</name>
<feature type="chain" id="PRO_5038470996" evidence="5">
    <location>
        <begin position="23"/>
        <end position="563"/>
    </location>
</feature>
<dbReference type="GO" id="GO:0015833">
    <property type="term" value="P:peptide transport"/>
    <property type="evidence" value="ECO:0007669"/>
    <property type="project" value="TreeGrafter"/>
</dbReference>
<dbReference type="InterPro" id="IPR039424">
    <property type="entry name" value="SBP_5"/>
</dbReference>
<feature type="domain" description="Solute-binding protein family 5" evidence="6">
    <location>
        <begin position="87"/>
        <end position="475"/>
    </location>
</feature>
<dbReference type="GO" id="GO:0043190">
    <property type="term" value="C:ATP-binding cassette (ABC) transporter complex"/>
    <property type="evidence" value="ECO:0007669"/>
    <property type="project" value="InterPro"/>
</dbReference>
<evidence type="ECO:0000259" key="6">
    <source>
        <dbReference type="Pfam" id="PF00496"/>
    </source>
</evidence>
<dbReference type="PIRSF" id="PIRSF002741">
    <property type="entry name" value="MppA"/>
    <property type="match status" value="1"/>
</dbReference>
<dbReference type="CDD" id="cd08504">
    <property type="entry name" value="PBP2_OppA"/>
    <property type="match status" value="1"/>
</dbReference>